<dbReference type="AlphaFoldDB" id="A0A251SCP8"/>
<organism evidence="3 4">
    <name type="scientific">Helianthus annuus</name>
    <name type="common">Common sunflower</name>
    <dbReference type="NCBI Taxonomy" id="4232"/>
    <lineage>
        <taxon>Eukaryota</taxon>
        <taxon>Viridiplantae</taxon>
        <taxon>Streptophyta</taxon>
        <taxon>Embryophyta</taxon>
        <taxon>Tracheophyta</taxon>
        <taxon>Spermatophyta</taxon>
        <taxon>Magnoliopsida</taxon>
        <taxon>eudicotyledons</taxon>
        <taxon>Gunneridae</taxon>
        <taxon>Pentapetalae</taxon>
        <taxon>asterids</taxon>
        <taxon>campanulids</taxon>
        <taxon>Asterales</taxon>
        <taxon>Asteraceae</taxon>
        <taxon>Asteroideae</taxon>
        <taxon>Heliantheae alliance</taxon>
        <taxon>Heliantheae</taxon>
        <taxon>Helianthus</taxon>
    </lineage>
</organism>
<dbReference type="EMBL" id="CM007904">
    <property type="protein sequence ID" value="OTF96629.1"/>
    <property type="molecule type" value="Genomic_DNA"/>
</dbReference>
<reference evidence="3" key="2">
    <citation type="submission" date="2017-02" db="EMBL/GenBank/DDBJ databases">
        <title>Sunflower complete genome.</title>
        <authorList>
            <person name="Langlade N."/>
            <person name="Munos S."/>
        </authorList>
    </citation>
    <scope>NUCLEOTIDE SEQUENCE [LARGE SCALE GENOMIC DNA]</scope>
    <source>
        <tissue evidence="3">Leaves</tissue>
    </source>
</reference>
<reference evidence="2 4" key="1">
    <citation type="journal article" date="2017" name="Nature">
        <title>The sunflower genome provides insights into oil metabolism, flowering and Asterid evolution.</title>
        <authorList>
            <person name="Badouin H."/>
            <person name="Gouzy J."/>
            <person name="Grassa C.J."/>
            <person name="Murat F."/>
            <person name="Staton S.E."/>
            <person name="Cottret L."/>
            <person name="Lelandais-Briere C."/>
            <person name="Owens G.L."/>
            <person name="Carrere S."/>
            <person name="Mayjonade B."/>
            <person name="Legrand L."/>
            <person name="Gill N."/>
            <person name="Kane N.C."/>
            <person name="Bowers J.E."/>
            <person name="Hubner S."/>
            <person name="Bellec A."/>
            <person name="Berard A."/>
            <person name="Berges H."/>
            <person name="Blanchet N."/>
            <person name="Boniface M.C."/>
            <person name="Brunel D."/>
            <person name="Catrice O."/>
            <person name="Chaidir N."/>
            <person name="Claudel C."/>
            <person name="Donnadieu C."/>
            <person name="Faraut T."/>
            <person name="Fievet G."/>
            <person name="Helmstetter N."/>
            <person name="King M."/>
            <person name="Knapp S.J."/>
            <person name="Lai Z."/>
            <person name="Le Paslier M.C."/>
            <person name="Lippi Y."/>
            <person name="Lorenzon L."/>
            <person name="Mandel J.R."/>
            <person name="Marage G."/>
            <person name="Marchand G."/>
            <person name="Marquand E."/>
            <person name="Bret-Mestries E."/>
            <person name="Morien E."/>
            <person name="Nambeesan S."/>
            <person name="Nguyen T."/>
            <person name="Pegot-Espagnet P."/>
            <person name="Pouilly N."/>
            <person name="Raftis F."/>
            <person name="Sallet E."/>
            <person name="Schiex T."/>
            <person name="Thomas J."/>
            <person name="Vandecasteele C."/>
            <person name="Vares D."/>
            <person name="Vear F."/>
            <person name="Vautrin S."/>
            <person name="Crespi M."/>
            <person name="Mangin B."/>
            <person name="Burke J.M."/>
            <person name="Salse J."/>
            <person name="Munos S."/>
            <person name="Vincourt P."/>
            <person name="Rieseberg L.H."/>
            <person name="Langlade N.B."/>
        </authorList>
    </citation>
    <scope>NUCLEOTIDE SEQUENCE [LARGE SCALE GENOMIC DNA]</scope>
    <source>
        <strain evidence="4">cv. SF193</strain>
        <tissue evidence="2">Leaves</tissue>
    </source>
</reference>
<dbReference type="Gramene" id="mRNA:HanXRQr2_Chr15g0720871">
    <property type="protein sequence ID" value="mRNA:HanXRQr2_Chr15g0720871"/>
    <property type="gene ID" value="HanXRQr2_Chr15g0720871"/>
</dbReference>
<protein>
    <submittedName>
        <fullName evidence="3">Uncharacterized protein</fullName>
    </submittedName>
</protein>
<feature type="chain" id="PRO_5041059729" evidence="1">
    <location>
        <begin position="25"/>
        <end position="93"/>
    </location>
</feature>
<dbReference type="InParanoid" id="A0A251SCP8"/>
<evidence type="ECO:0000313" key="3">
    <source>
        <dbReference type="EMBL" id="OTF96629.1"/>
    </source>
</evidence>
<feature type="signal peptide" evidence="1">
    <location>
        <begin position="1"/>
        <end position="24"/>
    </location>
</feature>
<dbReference type="Proteomes" id="UP000215914">
    <property type="component" value="Chromosome 15"/>
</dbReference>
<evidence type="ECO:0000256" key="1">
    <source>
        <dbReference type="SAM" id="SignalP"/>
    </source>
</evidence>
<keyword evidence="1" id="KW-0732">Signal</keyword>
<evidence type="ECO:0000313" key="4">
    <source>
        <dbReference type="Proteomes" id="UP000215914"/>
    </source>
</evidence>
<name>A0A251SCP8_HELAN</name>
<reference evidence="2" key="3">
    <citation type="submission" date="2020-06" db="EMBL/GenBank/DDBJ databases">
        <title>Helianthus annuus Genome sequencing and assembly Release 2.</title>
        <authorList>
            <person name="Gouzy J."/>
            <person name="Langlade N."/>
            <person name="Munos S."/>
        </authorList>
    </citation>
    <scope>NUCLEOTIDE SEQUENCE</scope>
    <source>
        <tissue evidence="2">Leaves</tissue>
    </source>
</reference>
<dbReference type="EMBL" id="MNCJ02000330">
    <property type="protein sequence ID" value="KAF5766902.1"/>
    <property type="molecule type" value="Genomic_DNA"/>
</dbReference>
<accession>A0A251SCP8</accession>
<evidence type="ECO:0000313" key="2">
    <source>
        <dbReference type="EMBL" id="KAF5766902.1"/>
    </source>
</evidence>
<proteinExistence type="predicted"/>
<sequence>MNKCFVKILLKFLVLPLYPKLIFISRSNSSSSPVLPLFLISSAMVRPPLPSSLSPGSFSIHRHATPLTHLLQFEPPGSSYKIQGYHFPDYPGV</sequence>
<gene>
    <name evidence="3" type="ORF">HannXRQ_Chr15g0496261</name>
    <name evidence="2" type="ORF">HanXRQr2_Chr15g0720871</name>
</gene>
<keyword evidence="4" id="KW-1185">Reference proteome</keyword>